<evidence type="ECO:0000313" key="1">
    <source>
        <dbReference type="Proteomes" id="UP000887578"/>
    </source>
</evidence>
<dbReference type="GO" id="GO:0006897">
    <property type="term" value="P:endocytosis"/>
    <property type="evidence" value="ECO:0007669"/>
    <property type="project" value="TreeGrafter"/>
</dbReference>
<keyword evidence="1" id="KW-1185">Reference proteome</keyword>
<reference evidence="2" key="1">
    <citation type="submission" date="2022-11" db="UniProtKB">
        <authorList>
            <consortium name="WormBaseParasite"/>
        </authorList>
    </citation>
    <scope>IDENTIFICATION</scope>
</reference>
<dbReference type="GO" id="GO:0005886">
    <property type="term" value="C:plasma membrane"/>
    <property type="evidence" value="ECO:0007669"/>
    <property type="project" value="TreeGrafter"/>
</dbReference>
<dbReference type="GO" id="GO:0018996">
    <property type="term" value="P:molting cycle, collagen and cuticulin-based cuticle"/>
    <property type="evidence" value="ECO:0007669"/>
    <property type="project" value="TreeGrafter"/>
</dbReference>
<dbReference type="GO" id="GO:0030659">
    <property type="term" value="C:cytoplasmic vesicle membrane"/>
    <property type="evidence" value="ECO:0007669"/>
    <property type="project" value="TreeGrafter"/>
</dbReference>
<protein>
    <submittedName>
        <fullName evidence="2">Uncharacterized protein</fullName>
    </submittedName>
</protein>
<sequence>MIGFVWIKEQTTIDPQYVFSPEDARWRYERAILTENWPLNEQHFWPGKSYDFPGYIDIIAAAKYDEEFGRPNMLVSKYINELDRINKYIIHNLSIPIEHNGQKFNVHYTDLCMSYDWKCYLNDHIIMLQPKSHWGTFDKKIAEFASEIIEKELKVLT</sequence>
<dbReference type="InterPro" id="IPR051697">
    <property type="entry name" value="Patched_domain-protein"/>
</dbReference>
<name>A0A914Q8J8_9BILA</name>
<dbReference type="Proteomes" id="UP000887578">
    <property type="component" value="Unplaced"/>
</dbReference>
<dbReference type="PANTHER" id="PTHR10796">
    <property type="entry name" value="PATCHED-RELATED"/>
    <property type="match status" value="1"/>
</dbReference>
<organism evidence="1 2">
    <name type="scientific">Panagrolaimus davidi</name>
    <dbReference type="NCBI Taxonomy" id="227884"/>
    <lineage>
        <taxon>Eukaryota</taxon>
        <taxon>Metazoa</taxon>
        <taxon>Ecdysozoa</taxon>
        <taxon>Nematoda</taxon>
        <taxon>Chromadorea</taxon>
        <taxon>Rhabditida</taxon>
        <taxon>Tylenchina</taxon>
        <taxon>Panagrolaimomorpha</taxon>
        <taxon>Panagrolaimoidea</taxon>
        <taxon>Panagrolaimidae</taxon>
        <taxon>Panagrolaimus</taxon>
    </lineage>
</organism>
<dbReference type="PANTHER" id="PTHR10796:SF191">
    <property type="entry name" value="SSD DOMAIN-CONTAINING PROTEIN"/>
    <property type="match status" value="1"/>
</dbReference>
<proteinExistence type="predicted"/>
<accession>A0A914Q8J8</accession>
<dbReference type="WBParaSite" id="PDA_v2.g254.t1">
    <property type="protein sequence ID" value="PDA_v2.g254.t1"/>
    <property type="gene ID" value="PDA_v2.g254"/>
</dbReference>
<evidence type="ECO:0000313" key="2">
    <source>
        <dbReference type="WBParaSite" id="PDA_v2.g254.t1"/>
    </source>
</evidence>
<dbReference type="AlphaFoldDB" id="A0A914Q8J8"/>